<evidence type="ECO:0000313" key="4">
    <source>
        <dbReference type="Proteomes" id="UP000004095"/>
    </source>
</evidence>
<keyword evidence="4" id="KW-1185">Reference proteome</keyword>
<dbReference type="AlphaFoldDB" id="A1ZVR8"/>
<proteinExistence type="predicted"/>
<keyword evidence="2" id="KW-0732">Signal</keyword>
<feature type="region of interest" description="Disordered" evidence="1">
    <location>
        <begin position="22"/>
        <end position="52"/>
    </location>
</feature>
<dbReference type="EMBL" id="AAWS01000047">
    <property type="protein sequence ID" value="EAY25495.1"/>
    <property type="molecule type" value="Genomic_DNA"/>
</dbReference>
<organism evidence="3 4">
    <name type="scientific">Microscilla marina ATCC 23134</name>
    <dbReference type="NCBI Taxonomy" id="313606"/>
    <lineage>
        <taxon>Bacteria</taxon>
        <taxon>Pseudomonadati</taxon>
        <taxon>Bacteroidota</taxon>
        <taxon>Cytophagia</taxon>
        <taxon>Cytophagales</taxon>
        <taxon>Microscillaceae</taxon>
        <taxon>Microscilla</taxon>
    </lineage>
</organism>
<gene>
    <name evidence="3" type="ORF">M23134_06194</name>
</gene>
<name>A1ZVR8_MICM2</name>
<feature type="chain" id="PRO_5002641698" evidence="2">
    <location>
        <begin position="20"/>
        <end position="477"/>
    </location>
</feature>
<accession>A1ZVR8</accession>
<reference evidence="3 4" key="1">
    <citation type="submission" date="2007-01" db="EMBL/GenBank/DDBJ databases">
        <authorList>
            <person name="Haygood M."/>
            <person name="Podell S."/>
            <person name="Anderson C."/>
            <person name="Hopkinson B."/>
            <person name="Roe K."/>
            <person name="Barbeau K."/>
            <person name="Gaasterland T."/>
            <person name="Ferriera S."/>
            <person name="Johnson J."/>
            <person name="Kravitz S."/>
            <person name="Beeson K."/>
            <person name="Sutton G."/>
            <person name="Rogers Y.-H."/>
            <person name="Friedman R."/>
            <person name="Frazier M."/>
            <person name="Venter J.C."/>
        </authorList>
    </citation>
    <scope>NUCLEOTIDE SEQUENCE [LARGE SCALE GENOMIC DNA]</scope>
    <source>
        <strain evidence="3 4">ATCC 23134</strain>
    </source>
</reference>
<evidence type="ECO:0000256" key="1">
    <source>
        <dbReference type="SAM" id="MobiDB-lite"/>
    </source>
</evidence>
<evidence type="ECO:0000256" key="2">
    <source>
        <dbReference type="SAM" id="SignalP"/>
    </source>
</evidence>
<feature type="signal peptide" evidence="2">
    <location>
        <begin position="1"/>
        <end position="19"/>
    </location>
</feature>
<dbReference type="Proteomes" id="UP000004095">
    <property type="component" value="Unassembled WGS sequence"/>
</dbReference>
<comment type="caution">
    <text evidence="3">The sequence shown here is derived from an EMBL/GenBank/DDBJ whole genome shotgun (WGS) entry which is preliminary data.</text>
</comment>
<evidence type="ECO:0000313" key="3">
    <source>
        <dbReference type="EMBL" id="EAY25495.1"/>
    </source>
</evidence>
<protein>
    <submittedName>
        <fullName evidence="3">Uncharacterized protein</fullName>
    </submittedName>
</protein>
<sequence length="477" mass="54247">MVKIFLFVALILCGTIAQAQQDSTKKQAPLPTKGDSIKAGGGNPFPPDVKKTTSDQARIKVLSDSLALLYQQFLNIQKTSQQNAQRLNNVNVNIKKSKEGLAQTQQMSKELRDSLNSIYKRHNTLRQEVNVGVKAIKDIKIKDLLDAKNRYTTNIRSIKTTANFIYAFNNGLNGLEASLVFTDYANAINSLNNPQNNELGFSLETEIVGLINQQVVGKLRRFRRRKKNRFLGVVSTILRNPITQSLVSSVPAVNSIYSVANLVNNTVVNHKGVSAGDLKSFHEGLRKYVEHYDNLSALNKVLAVTNENLKVKTEALRKLTNEFVKEMVATLYNAQNMNTLKDKSLNDIIDQYYTYSQVMRHIEKIEKSYVSSNSNQISYHIIVRDDRVGYSILARNKIEFITGEIEQISSEYLTALEEYHKNIVIILTNAYKLSKNPAKIQTKIKKLNQQFEQVKKDYQKKVNIKNIRNRLNEIPRY</sequence>
<dbReference type="eggNOG" id="ENOG50333AG">
    <property type="taxonomic scope" value="Bacteria"/>
</dbReference>